<gene>
    <name evidence="2" type="ORF">MESS2_1000008</name>
</gene>
<dbReference type="GO" id="GO:0003723">
    <property type="term" value="F:RNA binding"/>
    <property type="evidence" value="ECO:0007669"/>
    <property type="project" value="InterPro"/>
</dbReference>
<dbReference type="RefSeq" id="WP_008871990.1">
    <property type="nucleotide sequence ID" value="NZ_CAUM01000003.1"/>
</dbReference>
<protein>
    <submittedName>
        <fullName evidence="2">B3/4 domain protein</fullName>
    </submittedName>
</protein>
<evidence type="ECO:0000313" key="2">
    <source>
        <dbReference type="EMBL" id="CCV02994.1"/>
    </source>
</evidence>
<dbReference type="SUPFAM" id="SSF56037">
    <property type="entry name" value="PheT/TilS domain"/>
    <property type="match status" value="1"/>
</dbReference>
<dbReference type="EMBL" id="CAUM01000003">
    <property type="protein sequence ID" value="CCV02994.1"/>
    <property type="molecule type" value="Genomic_DNA"/>
</dbReference>
<dbReference type="PANTHER" id="PTHR39209:SF2">
    <property type="entry name" value="CYTOPLASMIC PROTEIN"/>
    <property type="match status" value="1"/>
</dbReference>
<dbReference type="Proteomes" id="UP000012062">
    <property type="component" value="Unassembled WGS sequence"/>
</dbReference>
<reference evidence="2 3" key="1">
    <citation type="submission" date="2013-02" db="EMBL/GenBank/DDBJ databases">
        <authorList>
            <person name="Genoscope - CEA"/>
        </authorList>
    </citation>
    <scope>NUCLEOTIDE SEQUENCE [LARGE SCALE GENOMIC DNA]</scope>
    <source>
        <strain evidence="2 3">STM 2683</strain>
    </source>
</reference>
<proteinExistence type="predicted"/>
<dbReference type="PANTHER" id="PTHR39209">
    <property type="match status" value="1"/>
</dbReference>
<dbReference type="SMART" id="SM00873">
    <property type="entry name" value="B3_4"/>
    <property type="match status" value="1"/>
</dbReference>
<dbReference type="Pfam" id="PF03483">
    <property type="entry name" value="B3_4"/>
    <property type="match status" value="1"/>
</dbReference>
<dbReference type="Gene3D" id="3.50.40.10">
    <property type="entry name" value="Phenylalanyl-trna Synthetase, Chain B, domain 3"/>
    <property type="match status" value="1"/>
</dbReference>
<evidence type="ECO:0000313" key="3">
    <source>
        <dbReference type="Proteomes" id="UP000012062"/>
    </source>
</evidence>
<dbReference type="AlphaFoldDB" id="M5EEC3"/>
<dbReference type="InterPro" id="IPR020825">
    <property type="entry name" value="Phe-tRNA_synthase-like_B3/B4"/>
</dbReference>
<evidence type="ECO:0000259" key="1">
    <source>
        <dbReference type="SMART" id="SM00873"/>
    </source>
</evidence>
<keyword evidence="3" id="KW-1185">Reference proteome</keyword>
<dbReference type="eggNOG" id="COG3382">
    <property type="taxonomic scope" value="Bacteria"/>
</dbReference>
<dbReference type="STRING" id="1297569.MESS2_1000008"/>
<comment type="caution">
    <text evidence="2">The sequence shown here is derived from an EMBL/GenBank/DDBJ whole genome shotgun (WGS) entry which is preliminary data.</text>
</comment>
<dbReference type="InterPro" id="IPR005146">
    <property type="entry name" value="B3/B4_tRNA-bd"/>
</dbReference>
<feature type="domain" description="B3/B4 tRNA-binding" evidence="1">
    <location>
        <begin position="60"/>
        <end position="216"/>
    </location>
</feature>
<dbReference type="GO" id="GO:0004826">
    <property type="term" value="F:phenylalanine-tRNA ligase activity"/>
    <property type="evidence" value="ECO:0007669"/>
    <property type="project" value="InterPro"/>
</dbReference>
<organism evidence="2 3">
    <name type="scientific">Mesorhizobium metallidurans STM 2683</name>
    <dbReference type="NCBI Taxonomy" id="1297569"/>
    <lineage>
        <taxon>Bacteria</taxon>
        <taxon>Pseudomonadati</taxon>
        <taxon>Pseudomonadota</taxon>
        <taxon>Alphaproteobacteria</taxon>
        <taxon>Hyphomicrobiales</taxon>
        <taxon>Phyllobacteriaceae</taxon>
        <taxon>Mesorhizobium</taxon>
    </lineage>
</organism>
<name>M5EEC3_9HYPH</name>
<sequence length="240" mass="26151">MLDFPLIDEEIAEIAPDFRAISILVDAQDSARGVMARDVLGEACDFVRAGGPAWGEAHLANWAEAYVRFGAKPNRTPCSAQALKKRVEKDGRIPSIIPIVDLYNAVSLRFSIPVGGENFDAYVGKPRLTIAVGTESFHTVLNGDAVVESPSKGEVIWRDDLGATCRRWNWRQGTRTRLETVGGRMWFILESLAAMPEEALEGAAKMLVSGLRELAPGCKVYKQEITTAKASVASSDMRVG</sequence>
<accession>M5EEC3</accession>